<sequence>KRSETNLIDDKNDDDKQNSKYVSSKLSRKILKVAKKQQIEIAEQEQEQEENQERFQYREGNESNDDEGLDNELTDNDDIETQSKFRYDNVQEIFYKELQID</sequence>
<evidence type="ECO:0000256" key="1">
    <source>
        <dbReference type="SAM" id="MobiDB-lite"/>
    </source>
</evidence>
<evidence type="ECO:0000313" key="2">
    <source>
        <dbReference type="EMBL" id="JAS58124.1"/>
    </source>
</evidence>
<feature type="compositionally biased region" description="Basic and acidic residues" evidence="1">
    <location>
        <begin position="51"/>
        <end position="61"/>
    </location>
</feature>
<feature type="non-terminal residue" evidence="2">
    <location>
        <position position="1"/>
    </location>
</feature>
<dbReference type="AlphaFoldDB" id="A0A1B6G6S5"/>
<reference evidence="2" key="1">
    <citation type="submission" date="2015-11" db="EMBL/GenBank/DDBJ databases">
        <title>De novo transcriptome assembly of four potential Pierce s Disease insect vectors from Arizona vineyards.</title>
        <authorList>
            <person name="Tassone E.E."/>
        </authorList>
    </citation>
    <scope>NUCLEOTIDE SEQUENCE</scope>
</reference>
<proteinExistence type="predicted"/>
<accession>A0A1B6G6S5</accession>
<feature type="compositionally biased region" description="Acidic residues" evidence="1">
    <location>
        <begin position="62"/>
        <end position="80"/>
    </location>
</feature>
<organism evidence="2">
    <name type="scientific">Cuerna arida</name>
    <dbReference type="NCBI Taxonomy" id="1464854"/>
    <lineage>
        <taxon>Eukaryota</taxon>
        <taxon>Metazoa</taxon>
        <taxon>Ecdysozoa</taxon>
        <taxon>Arthropoda</taxon>
        <taxon>Hexapoda</taxon>
        <taxon>Insecta</taxon>
        <taxon>Pterygota</taxon>
        <taxon>Neoptera</taxon>
        <taxon>Paraneoptera</taxon>
        <taxon>Hemiptera</taxon>
        <taxon>Auchenorrhyncha</taxon>
        <taxon>Membracoidea</taxon>
        <taxon>Cicadellidae</taxon>
        <taxon>Cicadellinae</taxon>
        <taxon>Proconiini</taxon>
        <taxon>Cuerna</taxon>
    </lineage>
</organism>
<feature type="compositionally biased region" description="Basic and acidic residues" evidence="1">
    <location>
        <begin position="1"/>
        <end position="18"/>
    </location>
</feature>
<gene>
    <name evidence="2" type="ORF">g.46362</name>
</gene>
<feature type="non-terminal residue" evidence="2">
    <location>
        <position position="101"/>
    </location>
</feature>
<dbReference type="EMBL" id="GECZ01011645">
    <property type="protein sequence ID" value="JAS58124.1"/>
    <property type="molecule type" value="Transcribed_RNA"/>
</dbReference>
<feature type="region of interest" description="Disordered" evidence="1">
    <location>
        <begin position="42"/>
        <end position="83"/>
    </location>
</feature>
<protein>
    <submittedName>
        <fullName evidence="2">Uncharacterized protein</fullName>
    </submittedName>
</protein>
<name>A0A1B6G6S5_9HEMI</name>
<feature type="region of interest" description="Disordered" evidence="1">
    <location>
        <begin position="1"/>
        <end position="21"/>
    </location>
</feature>